<sequence>MIDINSFEKMESTQSHTFINFSQGVPYTTLGWSSYKNFNKKMNDILLKVKDEFDVDVYLQEYEDINISENFYWIYSFSVNEKDVLININSFIKSNVNDVMNCFFIKEDDELYSFNNHDENFKNYMHPFLANYYCHMVFTYDMYIKPTHPPREKSYSKETFDISKVSTIMKLSEFKKTINDYMSITNHSEHHEYMYADDGFFSSKYEGNKTLREECLPIIKYVEYKNIPKDLYTQLGIKKDNFDAKIFNDKFAIILEITSAVPDHDHHYLSIRKSVTPEGYLPVKNMHDLKKEFDMFPDKIVRAINLKHEKEYGDERILIVNMPMEYTYQNEGYIIDEILKEVKERVVRGKGSFVEILLNDKKIIKLF</sequence>
<dbReference type="KEGG" id="tci:A7K98_03535"/>
<protein>
    <submittedName>
        <fullName evidence="1">Uncharacterized protein</fullName>
    </submittedName>
</protein>
<proteinExistence type="predicted"/>
<evidence type="ECO:0000313" key="2">
    <source>
        <dbReference type="EMBL" id="ARU96987.1"/>
    </source>
</evidence>
<dbReference type="RefSeq" id="WP_087487336.1">
    <property type="nucleotide sequence ID" value="NZ_CP015579.1"/>
</dbReference>
<dbReference type="EMBL" id="CP015579">
    <property type="protein sequence ID" value="ARU92948.1"/>
    <property type="molecule type" value="Genomic_DNA"/>
</dbReference>
<name>A0A1Y0LGK9_TATCI</name>
<dbReference type="AlphaFoldDB" id="A0A1Y0LGK9"/>
<organism evidence="1 4">
    <name type="scientific">Tatumella citrea</name>
    <name type="common">Pantoea citrea</name>
    <dbReference type="NCBI Taxonomy" id="53336"/>
    <lineage>
        <taxon>Bacteria</taxon>
        <taxon>Pseudomonadati</taxon>
        <taxon>Pseudomonadota</taxon>
        <taxon>Gammaproteobacteria</taxon>
        <taxon>Enterobacterales</taxon>
        <taxon>Erwiniaceae</taxon>
        <taxon>Tatumella</taxon>
    </lineage>
</organism>
<dbReference type="Proteomes" id="UP000195814">
    <property type="component" value="Chromosome"/>
</dbReference>
<gene>
    <name evidence="1" type="ORF">A7K98_03535</name>
    <name evidence="2" type="ORF">A7K99_03535</name>
</gene>
<keyword evidence="3" id="KW-1185">Reference proteome</keyword>
<evidence type="ECO:0000313" key="1">
    <source>
        <dbReference type="EMBL" id="ARU92948.1"/>
    </source>
</evidence>
<dbReference type="OrthoDB" id="6967342at2"/>
<evidence type="ECO:0000313" key="4">
    <source>
        <dbReference type="Proteomes" id="UP000195814"/>
    </source>
</evidence>
<dbReference type="Proteomes" id="UP000195729">
    <property type="component" value="Chromosome"/>
</dbReference>
<reference evidence="3 4" key="1">
    <citation type="submission" date="2016-05" db="EMBL/GenBank/DDBJ databases">
        <title>Complete genome sequence of two 2,5-diketo-D-glunonic acid producing strain Tatumella citrea.</title>
        <authorList>
            <person name="Duan C."/>
            <person name="Yang J."/>
            <person name="Yang S."/>
        </authorList>
    </citation>
    <scope>NUCLEOTIDE SEQUENCE [LARGE SCALE GENOMIC DNA]</scope>
    <source>
        <strain evidence="2 3">ATCC 39140</strain>
        <strain evidence="1 4">DSM 13699</strain>
    </source>
</reference>
<evidence type="ECO:0000313" key="3">
    <source>
        <dbReference type="Proteomes" id="UP000195729"/>
    </source>
</evidence>
<dbReference type="EMBL" id="CP015581">
    <property type="protein sequence ID" value="ARU96987.1"/>
    <property type="molecule type" value="Genomic_DNA"/>
</dbReference>
<accession>A0A1Y0LGK9</accession>